<sequence>MAQPSQFTFINGPTLSSVEHREDLHRLRSKLISRGIGKQQKDRARSERLDKEKASTPPLAPKESCTSQTAVISARPRRKKPLYPTPPDTTSEDQISGVQSFLSTSDPYSHLNPGQAIALETYYPAFVLADRRCQQLIEYCIHVLWPGFRSSGDYPQQFYLAWLPQAASKPHLFHSMLCCASVHFASKTGRTRHLDSEQLQHRIRAIQSIRQVVSASKRTSTLAMAKSTDMEPLLIAMLFLAMSNDDRRHSKLREDCSLFTPPLKHLQWLSHYARGPLHSVHWEAVQTLVNKQGGIGNVKTFGLPWLLSYASLIQAAITLTSPVYPLHQPNSELYSYISPLRLSEMLDAQQRTKGMGSGFHYLQSIGVRTNLVQVFVDLGELSHIIQRWTDSDDPTRACLPSIDRLGDCRNSVQHRLLSLPTLAEADVQNFIILEDDNPVSSLCLPLQLYETCRIAALLYSISVTFPISWAVIARRESVLGTLQEGISAIEHQHQGGVLDLEVLDFLLWCTVIGGIAAAADANSPRGRQQRLWYEAQISKLCILRGIRSWRKMRDVVMSRFAWMERACDAGGLVLWKSIHAFYCHNPEEEE</sequence>
<feature type="region of interest" description="Disordered" evidence="1">
    <location>
        <begin position="30"/>
        <end position="94"/>
    </location>
</feature>
<organism evidence="2 3">
    <name type="scientific">Cladophialophora immunda</name>
    <dbReference type="NCBI Taxonomy" id="569365"/>
    <lineage>
        <taxon>Eukaryota</taxon>
        <taxon>Fungi</taxon>
        <taxon>Dikarya</taxon>
        <taxon>Ascomycota</taxon>
        <taxon>Pezizomycotina</taxon>
        <taxon>Eurotiomycetes</taxon>
        <taxon>Chaetothyriomycetidae</taxon>
        <taxon>Chaetothyriales</taxon>
        <taxon>Herpotrichiellaceae</taxon>
        <taxon>Cladophialophora</taxon>
    </lineage>
</organism>
<evidence type="ECO:0000313" key="2">
    <source>
        <dbReference type="EMBL" id="KIW29862.1"/>
    </source>
</evidence>
<dbReference type="GeneID" id="27344842"/>
<protein>
    <recommendedName>
        <fullName evidence="4">Transcription factor domain-containing protein</fullName>
    </recommendedName>
</protein>
<dbReference type="PANTHER" id="PTHR37540">
    <property type="entry name" value="TRANSCRIPTION FACTOR (ACR-2), PUTATIVE-RELATED-RELATED"/>
    <property type="match status" value="1"/>
</dbReference>
<evidence type="ECO:0000313" key="3">
    <source>
        <dbReference type="Proteomes" id="UP000054466"/>
    </source>
</evidence>
<evidence type="ECO:0008006" key="4">
    <source>
        <dbReference type="Google" id="ProtNLM"/>
    </source>
</evidence>
<dbReference type="OrthoDB" id="3469466at2759"/>
<dbReference type="PANTHER" id="PTHR37540:SF5">
    <property type="entry name" value="TRANSCRIPTION FACTOR DOMAIN-CONTAINING PROTEIN"/>
    <property type="match status" value="1"/>
</dbReference>
<dbReference type="VEuPathDB" id="FungiDB:PV07_05648"/>
<name>A0A0D2AX50_9EURO</name>
<evidence type="ECO:0000256" key="1">
    <source>
        <dbReference type="SAM" id="MobiDB-lite"/>
    </source>
</evidence>
<dbReference type="AlphaFoldDB" id="A0A0D2AX50"/>
<feature type="compositionally biased region" description="Basic and acidic residues" evidence="1">
    <location>
        <begin position="39"/>
        <end position="54"/>
    </location>
</feature>
<dbReference type="STRING" id="569365.A0A0D2AX50"/>
<proteinExistence type="predicted"/>
<reference evidence="2 3" key="1">
    <citation type="submission" date="2015-01" db="EMBL/GenBank/DDBJ databases">
        <title>The Genome Sequence of Cladophialophora immunda CBS83496.</title>
        <authorList>
            <consortium name="The Broad Institute Genomics Platform"/>
            <person name="Cuomo C."/>
            <person name="de Hoog S."/>
            <person name="Gorbushina A."/>
            <person name="Stielow B."/>
            <person name="Teixiera M."/>
            <person name="Abouelleil A."/>
            <person name="Chapman S.B."/>
            <person name="Priest M."/>
            <person name="Young S.K."/>
            <person name="Wortman J."/>
            <person name="Nusbaum C."/>
            <person name="Birren B."/>
        </authorList>
    </citation>
    <scope>NUCLEOTIDE SEQUENCE [LARGE SCALE GENOMIC DNA]</scope>
    <source>
        <strain evidence="2 3">CBS 83496</strain>
    </source>
</reference>
<accession>A0A0D2AX50</accession>
<dbReference type="InterPro" id="IPR021858">
    <property type="entry name" value="Fun_TF"/>
</dbReference>
<keyword evidence="3" id="KW-1185">Reference proteome</keyword>
<dbReference type="RefSeq" id="XP_016250078.1">
    <property type="nucleotide sequence ID" value="XM_016392559.1"/>
</dbReference>
<dbReference type="Pfam" id="PF11951">
    <property type="entry name" value="Fungal_trans_2"/>
    <property type="match status" value="1"/>
</dbReference>
<dbReference type="Proteomes" id="UP000054466">
    <property type="component" value="Unassembled WGS sequence"/>
</dbReference>
<dbReference type="HOGENOM" id="CLU_015771_4_1_1"/>
<gene>
    <name evidence="2" type="ORF">PV07_05648</name>
</gene>
<dbReference type="EMBL" id="KN847042">
    <property type="protein sequence ID" value="KIW29862.1"/>
    <property type="molecule type" value="Genomic_DNA"/>
</dbReference>